<reference evidence="1" key="1">
    <citation type="submission" date="2021-06" db="EMBL/GenBank/DDBJ databases">
        <authorList>
            <person name="Hodson N. C."/>
            <person name="Mongue J. A."/>
            <person name="Jaron S. K."/>
        </authorList>
    </citation>
    <scope>NUCLEOTIDE SEQUENCE</scope>
</reference>
<keyword evidence="2" id="KW-1185">Reference proteome</keyword>
<protein>
    <submittedName>
        <fullName evidence="1">Uncharacterized protein</fullName>
    </submittedName>
</protein>
<accession>A0A8J2K7M3</accession>
<name>A0A8J2K7M3_9HEXA</name>
<proteinExistence type="predicted"/>
<organism evidence="1 2">
    <name type="scientific">Allacma fusca</name>
    <dbReference type="NCBI Taxonomy" id="39272"/>
    <lineage>
        <taxon>Eukaryota</taxon>
        <taxon>Metazoa</taxon>
        <taxon>Ecdysozoa</taxon>
        <taxon>Arthropoda</taxon>
        <taxon>Hexapoda</taxon>
        <taxon>Collembola</taxon>
        <taxon>Symphypleona</taxon>
        <taxon>Sminthuridae</taxon>
        <taxon>Allacma</taxon>
    </lineage>
</organism>
<dbReference type="OrthoDB" id="3174329at2759"/>
<feature type="non-terminal residue" evidence="1">
    <location>
        <position position="48"/>
    </location>
</feature>
<feature type="non-terminal residue" evidence="1">
    <location>
        <position position="1"/>
    </location>
</feature>
<evidence type="ECO:0000313" key="1">
    <source>
        <dbReference type="EMBL" id="CAG7721749.1"/>
    </source>
</evidence>
<dbReference type="AlphaFoldDB" id="A0A8J2K7M3"/>
<gene>
    <name evidence="1" type="ORF">AFUS01_LOCUS10943</name>
</gene>
<sequence length="48" mass="5410">NDGYISDVDEVRFGMRSATTSRDEISSMIDDEFKCVVCGKQAYQNCPQ</sequence>
<dbReference type="Proteomes" id="UP000708208">
    <property type="component" value="Unassembled WGS sequence"/>
</dbReference>
<dbReference type="EMBL" id="CAJVCH010082477">
    <property type="protein sequence ID" value="CAG7721749.1"/>
    <property type="molecule type" value="Genomic_DNA"/>
</dbReference>
<evidence type="ECO:0000313" key="2">
    <source>
        <dbReference type="Proteomes" id="UP000708208"/>
    </source>
</evidence>
<comment type="caution">
    <text evidence="1">The sequence shown here is derived from an EMBL/GenBank/DDBJ whole genome shotgun (WGS) entry which is preliminary data.</text>
</comment>